<evidence type="ECO:0000256" key="1">
    <source>
        <dbReference type="ARBA" id="ARBA00022857"/>
    </source>
</evidence>
<feature type="domain" description="NmrA-like" evidence="3">
    <location>
        <begin position="4"/>
        <end position="241"/>
    </location>
</feature>
<dbReference type="PANTHER" id="PTHR47706:SF11">
    <property type="entry name" value="ISOFLAVONE REDUCTASE FAMILY PROTEIN (AFU_ORTHOLOGUE AFUA_1G12510)"/>
    <property type="match status" value="1"/>
</dbReference>
<gene>
    <name evidence="4" type="ORF">AOQ84DRAFT_421314</name>
</gene>
<name>A0A8E2EQA2_9PEZI</name>
<dbReference type="InterPro" id="IPR036291">
    <property type="entry name" value="NAD(P)-bd_dom_sf"/>
</dbReference>
<proteinExistence type="predicted"/>
<sequence length="298" mass="33151">MAPSVLLIGASGTLGVPLVQEFIRQKSSFSRVAVLASDASKKVKFAEVEAAGIQVVVGSYLDVSSYKGFDTVVSLVGNALLKLQPAMIDQAIAAGVTQFYPSEYGADLTQKQFFAHRYFRSKLETRAHLVRRAKENPNFKYTLFMNGFFTEFAAYFVDAQKKVVTAYGSPEALTSLTSIKDITRMVVQSLLLPYMTGQKREIHVSGSWQTFKELMDTLARVQGVSYSYEFRDPAEMLEKQIEAWLQDDEDKEYQWALMTLAASGGAKVSEKVDNELFGFVPETVGETFVQLFAKQAAE</sequence>
<dbReference type="InterPro" id="IPR008030">
    <property type="entry name" value="NmrA-like"/>
</dbReference>
<dbReference type="PANTHER" id="PTHR47706">
    <property type="entry name" value="NMRA-LIKE FAMILY PROTEIN"/>
    <property type="match status" value="1"/>
</dbReference>
<dbReference type="Pfam" id="PF05368">
    <property type="entry name" value="NmrA"/>
    <property type="match status" value="1"/>
</dbReference>
<evidence type="ECO:0000259" key="3">
    <source>
        <dbReference type="Pfam" id="PF05368"/>
    </source>
</evidence>
<dbReference type="AlphaFoldDB" id="A0A8E2EQA2"/>
<reference evidence="4 5" key="1">
    <citation type="journal article" date="2016" name="Nat. Commun.">
        <title>Ectomycorrhizal ecology is imprinted in the genome of the dominant symbiotic fungus Cenococcum geophilum.</title>
        <authorList>
            <consortium name="DOE Joint Genome Institute"/>
            <person name="Peter M."/>
            <person name="Kohler A."/>
            <person name="Ohm R.A."/>
            <person name="Kuo A."/>
            <person name="Krutzmann J."/>
            <person name="Morin E."/>
            <person name="Arend M."/>
            <person name="Barry K.W."/>
            <person name="Binder M."/>
            <person name="Choi C."/>
            <person name="Clum A."/>
            <person name="Copeland A."/>
            <person name="Grisel N."/>
            <person name="Haridas S."/>
            <person name="Kipfer T."/>
            <person name="LaButti K."/>
            <person name="Lindquist E."/>
            <person name="Lipzen A."/>
            <person name="Maire R."/>
            <person name="Meier B."/>
            <person name="Mihaltcheva S."/>
            <person name="Molinier V."/>
            <person name="Murat C."/>
            <person name="Poggeler S."/>
            <person name="Quandt C.A."/>
            <person name="Sperisen C."/>
            <person name="Tritt A."/>
            <person name="Tisserant E."/>
            <person name="Crous P.W."/>
            <person name="Henrissat B."/>
            <person name="Nehls U."/>
            <person name="Egli S."/>
            <person name="Spatafora J.W."/>
            <person name="Grigoriev I.V."/>
            <person name="Martin F.M."/>
        </authorList>
    </citation>
    <scope>NUCLEOTIDE SEQUENCE [LARGE SCALE GENOMIC DNA]</scope>
    <source>
        <strain evidence="4 5">CBS 207.34</strain>
    </source>
</reference>
<keyword evidence="5" id="KW-1185">Reference proteome</keyword>
<keyword evidence="1" id="KW-0521">NADP</keyword>
<accession>A0A8E2EQA2</accession>
<evidence type="ECO:0000313" key="4">
    <source>
        <dbReference type="EMBL" id="OCL02874.1"/>
    </source>
</evidence>
<dbReference type="SUPFAM" id="SSF51735">
    <property type="entry name" value="NAD(P)-binding Rossmann-fold domains"/>
    <property type="match status" value="1"/>
</dbReference>
<evidence type="ECO:0000313" key="5">
    <source>
        <dbReference type="Proteomes" id="UP000250140"/>
    </source>
</evidence>
<dbReference type="GO" id="GO:0016491">
    <property type="term" value="F:oxidoreductase activity"/>
    <property type="evidence" value="ECO:0007669"/>
    <property type="project" value="UniProtKB-KW"/>
</dbReference>
<dbReference type="Gene3D" id="3.40.50.720">
    <property type="entry name" value="NAD(P)-binding Rossmann-like Domain"/>
    <property type="match status" value="1"/>
</dbReference>
<protein>
    <submittedName>
        <fullName evidence="4">NAD(P)-binding protein</fullName>
    </submittedName>
</protein>
<dbReference type="Proteomes" id="UP000250140">
    <property type="component" value="Unassembled WGS sequence"/>
</dbReference>
<dbReference type="InterPro" id="IPR051609">
    <property type="entry name" value="NmrA/Isoflavone_reductase-like"/>
</dbReference>
<dbReference type="EMBL" id="KV750860">
    <property type="protein sequence ID" value="OCL02874.1"/>
    <property type="molecule type" value="Genomic_DNA"/>
</dbReference>
<organism evidence="4 5">
    <name type="scientific">Glonium stellatum</name>
    <dbReference type="NCBI Taxonomy" id="574774"/>
    <lineage>
        <taxon>Eukaryota</taxon>
        <taxon>Fungi</taxon>
        <taxon>Dikarya</taxon>
        <taxon>Ascomycota</taxon>
        <taxon>Pezizomycotina</taxon>
        <taxon>Dothideomycetes</taxon>
        <taxon>Pleosporomycetidae</taxon>
        <taxon>Gloniales</taxon>
        <taxon>Gloniaceae</taxon>
        <taxon>Glonium</taxon>
    </lineage>
</organism>
<dbReference type="OrthoDB" id="9974981at2759"/>
<evidence type="ECO:0000256" key="2">
    <source>
        <dbReference type="ARBA" id="ARBA00023002"/>
    </source>
</evidence>
<keyword evidence="2" id="KW-0560">Oxidoreductase</keyword>
<dbReference type="Gene3D" id="3.90.25.10">
    <property type="entry name" value="UDP-galactose 4-epimerase, domain 1"/>
    <property type="match status" value="1"/>
</dbReference>